<dbReference type="EMBL" id="ML119057">
    <property type="protein sequence ID" value="ROT37372.1"/>
    <property type="molecule type" value="Genomic_DNA"/>
</dbReference>
<dbReference type="OrthoDB" id="3980126at2759"/>
<dbReference type="InterPro" id="IPR018865">
    <property type="entry name" value="STK19-like"/>
</dbReference>
<keyword evidence="4" id="KW-1185">Reference proteome</keyword>
<dbReference type="PANTHER" id="PTHR15243">
    <property type="entry name" value="SERINE/THREONINE-PROTEIN KINASE 19"/>
    <property type="match status" value="1"/>
</dbReference>
<gene>
    <name evidence="3" type="ORF">SODALDRAFT_334464</name>
</gene>
<proteinExistence type="inferred from homology"/>
<feature type="region of interest" description="Disordered" evidence="2">
    <location>
        <begin position="1"/>
        <end position="53"/>
    </location>
</feature>
<reference evidence="3 4" key="1">
    <citation type="journal article" date="2018" name="Mol. Ecol.">
        <title>The obligate alkalophilic soda-lake fungus Sodiomyces alkalinus has shifted to a protein diet.</title>
        <authorList>
            <person name="Grum-Grzhimaylo A.A."/>
            <person name="Falkoski D.L."/>
            <person name="van den Heuvel J."/>
            <person name="Valero-Jimenez C.A."/>
            <person name="Min B."/>
            <person name="Choi I.G."/>
            <person name="Lipzen A."/>
            <person name="Daum C.G."/>
            <person name="Aanen D.K."/>
            <person name="Tsang A."/>
            <person name="Henrissat B."/>
            <person name="Bilanenko E.N."/>
            <person name="de Vries R.P."/>
            <person name="van Kan J.A.L."/>
            <person name="Grigoriev I.V."/>
            <person name="Debets A.J.M."/>
        </authorList>
    </citation>
    <scope>NUCLEOTIDE SEQUENCE [LARGE SCALE GENOMIC DNA]</scope>
    <source>
        <strain evidence="3 4">F11</strain>
    </source>
</reference>
<feature type="compositionally biased region" description="Low complexity" evidence="2">
    <location>
        <begin position="19"/>
        <end position="28"/>
    </location>
</feature>
<evidence type="ECO:0000313" key="3">
    <source>
        <dbReference type="EMBL" id="ROT37372.1"/>
    </source>
</evidence>
<dbReference type="GO" id="GO:0046579">
    <property type="term" value="P:positive regulation of Ras protein signal transduction"/>
    <property type="evidence" value="ECO:0007669"/>
    <property type="project" value="TreeGrafter"/>
</dbReference>
<accession>A0A3N2PS71</accession>
<protein>
    <recommendedName>
        <fullName evidence="5">Serine-threonine protein kinase 19</fullName>
    </recommendedName>
</protein>
<dbReference type="Pfam" id="PF10494">
    <property type="entry name" value="Stk19"/>
    <property type="match status" value="1"/>
</dbReference>
<evidence type="ECO:0000256" key="1">
    <source>
        <dbReference type="ARBA" id="ARBA00093458"/>
    </source>
</evidence>
<sequence>MSSLHSLLKGGRIKKSRPTSTTASQSTSPRKTNSNRKPSPKKPAQKHHDSDEEDFFQDHLDDRGLVATLATDLSLRDVPQAMAYALSRMFSPVPERASGLSSTRIASVLSRRRDMPPIVTTGHVHAVLQASPAAVEREVAHLEAQGALRRIRVRGRRFGEALIAAAEYERLVKDSEALDEAAKEAFLRFLAENPRAAVVVRGAVGGGQRAEDALIRAGFLTGRGAWGTGGVGDASRDAPRGLRYAAGGASAVSRRRSGSGKLPSVETVARAPSGSVQAVGGPGAVYAAGGGGGGGGAGLARLADSAAESELDYVLAVPGHGFFLKLVSAAVEHLTELLGKSRFGEMPESLLRERWDGGIARDEARLARRARGEWAGVLPGRTRKWKEFYGLRFAWVLEEAMGAGLVEVFETGSVGRGVRKL</sequence>
<dbReference type="PANTHER" id="PTHR15243:SF0">
    <property type="entry name" value="SERINE_THREONINE-PROTEIN KINASE 19"/>
    <property type="match status" value="1"/>
</dbReference>
<evidence type="ECO:0000313" key="4">
    <source>
        <dbReference type="Proteomes" id="UP000272025"/>
    </source>
</evidence>
<name>A0A3N2PS71_SODAK</name>
<dbReference type="AlphaFoldDB" id="A0A3N2PS71"/>
<evidence type="ECO:0000256" key="2">
    <source>
        <dbReference type="SAM" id="MobiDB-lite"/>
    </source>
</evidence>
<comment type="similarity">
    <text evidence="1">Belongs to the STK19 family.</text>
</comment>
<organism evidence="3 4">
    <name type="scientific">Sodiomyces alkalinus (strain CBS 110278 / VKM F-3762 / F11)</name>
    <name type="common">Alkaliphilic filamentous fungus</name>
    <dbReference type="NCBI Taxonomy" id="1314773"/>
    <lineage>
        <taxon>Eukaryota</taxon>
        <taxon>Fungi</taxon>
        <taxon>Dikarya</taxon>
        <taxon>Ascomycota</taxon>
        <taxon>Pezizomycotina</taxon>
        <taxon>Sordariomycetes</taxon>
        <taxon>Hypocreomycetidae</taxon>
        <taxon>Glomerellales</taxon>
        <taxon>Plectosphaerellaceae</taxon>
        <taxon>Sodiomyces</taxon>
    </lineage>
</organism>
<dbReference type="Proteomes" id="UP000272025">
    <property type="component" value="Unassembled WGS sequence"/>
</dbReference>
<dbReference type="GeneID" id="39580697"/>
<evidence type="ECO:0008006" key="5">
    <source>
        <dbReference type="Google" id="ProtNLM"/>
    </source>
</evidence>
<dbReference type="RefSeq" id="XP_028465178.1">
    <property type="nucleotide sequence ID" value="XM_028612219.1"/>
</dbReference>